<dbReference type="InterPro" id="IPR035093">
    <property type="entry name" value="RelE/ParE_toxin_dom_sf"/>
</dbReference>
<comment type="caution">
    <text evidence="1">The sequence shown here is derived from an EMBL/GenBank/DDBJ whole genome shotgun (WGS) entry which is preliminary data.</text>
</comment>
<organism evidence="1">
    <name type="scientific">marine sediment metagenome</name>
    <dbReference type="NCBI Taxonomy" id="412755"/>
    <lineage>
        <taxon>unclassified sequences</taxon>
        <taxon>metagenomes</taxon>
        <taxon>ecological metagenomes</taxon>
    </lineage>
</organism>
<dbReference type="AlphaFoldDB" id="X1JHQ1"/>
<dbReference type="EMBL" id="BARU01043095">
    <property type="protein sequence ID" value="GAH77859.1"/>
    <property type="molecule type" value="Genomic_DNA"/>
</dbReference>
<sequence length="45" mass="5232">MFKILYTKEAKTAIEKLPIKKKRQVKKAIERITENPEIGNISSMN</sequence>
<name>X1JHQ1_9ZZZZ</name>
<dbReference type="Gene3D" id="3.30.2310.20">
    <property type="entry name" value="RelE-like"/>
    <property type="match status" value="1"/>
</dbReference>
<reference evidence="1" key="1">
    <citation type="journal article" date="2014" name="Front. Microbiol.">
        <title>High frequency of phylogenetically diverse reductive dehalogenase-homologous genes in deep subseafloor sedimentary metagenomes.</title>
        <authorList>
            <person name="Kawai M."/>
            <person name="Futagami T."/>
            <person name="Toyoda A."/>
            <person name="Takaki Y."/>
            <person name="Nishi S."/>
            <person name="Hori S."/>
            <person name="Arai W."/>
            <person name="Tsubouchi T."/>
            <person name="Morono Y."/>
            <person name="Uchiyama I."/>
            <person name="Ito T."/>
            <person name="Fujiyama A."/>
            <person name="Inagaki F."/>
            <person name="Takami H."/>
        </authorList>
    </citation>
    <scope>NUCLEOTIDE SEQUENCE</scope>
    <source>
        <strain evidence="1">Expedition CK06-06</strain>
    </source>
</reference>
<protein>
    <submittedName>
        <fullName evidence="1">Uncharacterized protein</fullName>
    </submittedName>
</protein>
<evidence type="ECO:0000313" key="1">
    <source>
        <dbReference type="EMBL" id="GAH77859.1"/>
    </source>
</evidence>
<dbReference type="SUPFAM" id="SSF143011">
    <property type="entry name" value="RelE-like"/>
    <property type="match status" value="1"/>
</dbReference>
<proteinExistence type="predicted"/>
<accession>X1JHQ1</accession>
<gene>
    <name evidence="1" type="ORF">S03H2_66060</name>
</gene>